<dbReference type="EMBL" id="FQWZ01000002">
    <property type="protein sequence ID" value="SHG65289.1"/>
    <property type="molecule type" value="Genomic_DNA"/>
</dbReference>
<evidence type="ECO:0000313" key="9">
    <source>
        <dbReference type="EMBL" id="SHG65289.1"/>
    </source>
</evidence>
<feature type="transmembrane region" description="Helical" evidence="7">
    <location>
        <begin position="6"/>
        <end position="23"/>
    </location>
</feature>
<comment type="similarity">
    <text evidence="2">Belongs to the UPF0126 family.</text>
</comment>
<feature type="transmembrane region" description="Helical" evidence="7">
    <location>
        <begin position="30"/>
        <end position="51"/>
    </location>
</feature>
<reference evidence="9 10" key="1">
    <citation type="submission" date="2016-11" db="EMBL/GenBank/DDBJ databases">
        <authorList>
            <person name="Jaros S."/>
            <person name="Januszkiewicz K."/>
            <person name="Wedrychowicz H."/>
        </authorList>
    </citation>
    <scope>NUCLEOTIDE SEQUENCE [LARGE SCALE GENOMIC DNA]</scope>
    <source>
        <strain evidence="9 10">CGMCC 1.7049</strain>
    </source>
</reference>
<feature type="transmembrane region" description="Helical" evidence="7">
    <location>
        <begin position="113"/>
        <end position="135"/>
    </location>
</feature>
<evidence type="ECO:0000259" key="8">
    <source>
        <dbReference type="Pfam" id="PF03458"/>
    </source>
</evidence>
<keyword evidence="3" id="KW-1003">Cell membrane</keyword>
<evidence type="ECO:0000313" key="10">
    <source>
        <dbReference type="Proteomes" id="UP000199758"/>
    </source>
</evidence>
<keyword evidence="5 7" id="KW-1133">Transmembrane helix</keyword>
<protein>
    <submittedName>
        <fullName evidence="9">Uncharacterized membrane protein YeiH</fullName>
    </submittedName>
</protein>
<sequence>MTLPQALQYLGTAVFAVSAVLAAGRKGLDLLGVLVIALITATGGGTVRDLLLDRTPFWFTDTGYVVTILLSGCATVVLLRWRHPSERVLQIADALGLALFSISGARIAEAAGLPGLIVVVLATITGTFGGVLRDVMCNDIPLLLRPGTIYGTAVIAGATLYVLLQSVGVPRDTAAYAGMVVIAGLRLAAIARNISLPALTIRDTDAD</sequence>
<feature type="domain" description="Glycine transporter" evidence="8">
    <location>
        <begin position="91"/>
        <end position="165"/>
    </location>
</feature>
<evidence type="ECO:0000256" key="3">
    <source>
        <dbReference type="ARBA" id="ARBA00022475"/>
    </source>
</evidence>
<dbReference type="GO" id="GO:0005886">
    <property type="term" value="C:plasma membrane"/>
    <property type="evidence" value="ECO:0007669"/>
    <property type="project" value="UniProtKB-SubCell"/>
</dbReference>
<dbReference type="Pfam" id="PF03458">
    <property type="entry name" value="Gly_transporter"/>
    <property type="match status" value="2"/>
</dbReference>
<organism evidence="9 10">
    <name type="scientific">Hydrocarboniphaga daqingensis</name>
    <dbReference type="NCBI Taxonomy" id="490188"/>
    <lineage>
        <taxon>Bacteria</taxon>
        <taxon>Pseudomonadati</taxon>
        <taxon>Pseudomonadota</taxon>
        <taxon>Gammaproteobacteria</taxon>
        <taxon>Nevskiales</taxon>
        <taxon>Nevskiaceae</taxon>
        <taxon>Hydrocarboniphaga</taxon>
    </lineage>
</organism>
<evidence type="ECO:0000256" key="1">
    <source>
        <dbReference type="ARBA" id="ARBA00004651"/>
    </source>
</evidence>
<evidence type="ECO:0000256" key="6">
    <source>
        <dbReference type="ARBA" id="ARBA00023136"/>
    </source>
</evidence>
<dbReference type="PANTHER" id="PTHR30506:SF3">
    <property type="entry name" value="UPF0126 INNER MEMBRANE PROTEIN YADS-RELATED"/>
    <property type="match status" value="1"/>
</dbReference>
<evidence type="ECO:0000256" key="2">
    <source>
        <dbReference type="ARBA" id="ARBA00008193"/>
    </source>
</evidence>
<name>A0A1M5LKS4_9GAMM</name>
<gene>
    <name evidence="9" type="ORF">SAMN04488068_0944</name>
</gene>
<feature type="domain" description="Glycine transporter" evidence="8">
    <location>
        <begin position="6"/>
        <end position="78"/>
    </location>
</feature>
<dbReference type="OrthoDB" id="9791874at2"/>
<proteinExistence type="inferred from homology"/>
<dbReference type="InterPro" id="IPR005115">
    <property type="entry name" value="Gly_transporter"/>
</dbReference>
<evidence type="ECO:0000256" key="5">
    <source>
        <dbReference type="ARBA" id="ARBA00022989"/>
    </source>
</evidence>
<keyword evidence="6 7" id="KW-0472">Membrane</keyword>
<feature type="transmembrane region" description="Helical" evidence="7">
    <location>
        <begin position="63"/>
        <end position="81"/>
    </location>
</feature>
<evidence type="ECO:0000256" key="4">
    <source>
        <dbReference type="ARBA" id="ARBA00022692"/>
    </source>
</evidence>
<dbReference type="STRING" id="490188.SAMN04488068_0944"/>
<comment type="subcellular location">
    <subcellularLocation>
        <location evidence="1">Cell membrane</location>
        <topology evidence="1">Multi-pass membrane protein</topology>
    </subcellularLocation>
</comment>
<keyword evidence="10" id="KW-1185">Reference proteome</keyword>
<accession>A0A1M5LKS4</accession>
<evidence type="ECO:0000256" key="7">
    <source>
        <dbReference type="SAM" id="Phobius"/>
    </source>
</evidence>
<dbReference type="Proteomes" id="UP000199758">
    <property type="component" value="Unassembled WGS sequence"/>
</dbReference>
<keyword evidence="4 7" id="KW-0812">Transmembrane</keyword>
<dbReference type="RefSeq" id="WP_072894659.1">
    <property type="nucleotide sequence ID" value="NZ_FQWZ01000002.1"/>
</dbReference>
<feature type="transmembrane region" description="Helical" evidence="7">
    <location>
        <begin position="147"/>
        <end position="167"/>
    </location>
</feature>
<dbReference type="AlphaFoldDB" id="A0A1M5LKS4"/>
<dbReference type="PANTHER" id="PTHR30506">
    <property type="entry name" value="INNER MEMBRANE PROTEIN"/>
    <property type="match status" value="1"/>
</dbReference>